<reference evidence="1 2" key="2">
    <citation type="submission" date="2020-11" db="EMBL/GenBank/DDBJ databases">
        <title>Description of novel Gluconobacter species.</title>
        <authorList>
            <person name="Cleenwerck I."/>
            <person name="Cnockaert M."/>
            <person name="Borremans W."/>
            <person name="Wieme A.D."/>
            <person name="De Vuyst L."/>
            <person name="Vandamme P."/>
        </authorList>
    </citation>
    <scope>NUCLEOTIDE SEQUENCE [LARGE SCALE GENOMIC DNA]</scope>
    <source>
        <strain evidence="1 2">LMG 31484</strain>
    </source>
</reference>
<dbReference type="EMBL" id="JABCQG010000003">
    <property type="protein sequence ID" value="MBF0858189.1"/>
    <property type="molecule type" value="Genomic_DNA"/>
</dbReference>
<keyword evidence="2" id="KW-1185">Reference proteome</keyword>
<evidence type="ECO:0000313" key="2">
    <source>
        <dbReference type="Proteomes" id="UP000623107"/>
    </source>
</evidence>
<evidence type="ECO:0008006" key="3">
    <source>
        <dbReference type="Google" id="ProtNLM"/>
    </source>
</evidence>
<evidence type="ECO:0000313" key="1">
    <source>
        <dbReference type="EMBL" id="MBF0858189.1"/>
    </source>
</evidence>
<sequence length="48" mass="5409">MREVCSLSGMARSTFQRWKAGKTSPTVATVNRMMDAIYSTRAKRKEVA</sequence>
<protein>
    <recommendedName>
        <fullName evidence="3">HTH cro/C1-type domain-containing protein</fullName>
    </recommendedName>
</protein>
<accession>A0ABR9Y2N2</accession>
<proteinExistence type="predicted"/>
<dbReference type="Proteomes" id="UP000623107">
    <property type="component" value="Unassembled WGS sequence"/>
</dbReference>
<name>A0ABR9Y2N2_9PROT</name>
<gene>
    <name evidence="1" type="ORF">HKD24_03045</name>
</gene>
<organism evidence="1 2">
    <name type="scientific">Gluconobacter vitians</name>
    <dbReference type="NCBI Taxonomy" id="2728102"/>
    <lineage>
        <taxon>Bacteria</taxon>
        <taxon>Pseudomonadati</taxon>
        <taxon>Pseudomonadota</taxon>
        <taxon>Alphaproteobacteria</taxon>
        <taxon>Acetobacterales</taxon>
        <taxon>Acetobacteraceae</taxon>
        <taxon>Gluconobacter</taxon>
    </lineage>
</organism>
<reference evidence="2" key="1">
    <citation type="submission" date="2020-04" db="EMBL/GenBank/DDBJ databases">
        <title>Description of novel Gluconacetobacter.</title>
        <authorList>
            <person name="Sombolestani A."/>
        </authorList>
    </citation>
    <scope>NUCLEOTIDE SEQUENCE [LARGE SCALE GENOMIC DNA]</scope>
    <source>
        <strain evidence="2">LMG 31484</strain>
    </source>
</reference>
<comment type="caution">
    <text evidence="1">The sequence shown here is derived from an EMBL/GenBank/DDBJ whole genome shotgun (WGS) entry which is preliminary data.</text>
</comment>